<evidence type="ECO:0000259" key="9">
    <source>
        <dbReference type="Pfam" id="PF02542"/>
    </source>
</evidence>
<dbReference type="AlphaFoldDB" id="A0A841I0S0"/>
<proteinExistence type="inferred from homology"/>
<dbReference type="PANTHER" id="PTHR43181">
    <property type="entry name" value="2-C-METHYL-D-ERYTHRITOL 2,4-CYCLODIPHOSPHATE SYNTHASE, CHLOROPLASTIC"/>
    <property type="match status" value="1"/>
</dbReference>
<evidence type="ECO:0000256" key="4">
    <source>
        <dbReference type="ARBA" id="ARBA00022723"/>
    </source>
</evidence>
<feature type="binding site" evidence="7">
    <location>
        <begin position="11"/>
        <end position="13"/>
    </location>
    <ligand>
        <name>4-CDP-2-C-methyl-D-erythritol 2-phosphate</name>
        <dbReference type="ChEBI" id="CHEBI:57919"/>
    </ligand>
</feature>
<evidence type="ECO:0000256" key="1">
    <source>
        <dbReference type="ARBA" id="ARBA00000200"/>
    </source>
</evidence>
<feature type="binding site" evidence="7">
    <location>
        <position position="11"/>
    </location>
    <ligand>
        <name>a divalent metal cation</name>
        <dbReference type="ChEBI" id="CHEBI:60240"/>
    </ligand>
</feature>
<dbReference type="Pfam" id="PF02542">
    <property type="entry name" value="YgbB"/>
    <property type="match status" value="1"/>
</dbReference>
<comment type="subunit">
    <text evidence="7">Homotrimer.</text>
</comment>
<dbReference type="EC" id="4.6.1.12" evidence="3 7"/>
<dbReference type="PROSITE" id="PS01350">
    <property type="entry name" value="ISPF"/>
    <property type="match status" value="1"/>
</dbReference>
<comment type="cofactor">
    <cofactor evidence="7">
        <name>a divalent metal cation</name>
        <dbReference type="ChEBI" id="CHEBI:60240"/>
    </cofactor>
    <text evidence="7">Binds 1 divalent metal cation per subunit.</text>
</comment>
<evidence type="ECO:0000313" key="10">
    <source>
        <dbReference type="EMBL" id="MBB6098696.1"/>
    </source>
</evidence>
<evidence type="ECO:0000256" key="2">
    <source>
        <dbReference type="ARBA" id="ARBA00004709"/>
    </source>
</evidence>
<dbReference type="UniPathway" id="UPA00056">
    <property type="reaction ID" value="UER00095"/>
</dbReference>
<dbReference type="NCBIfam" id="TIGR00151">
    <property type="entry name" value="ispF"/>
    <property type="match status" value="1"/>
</dbReference>
<evidence type="ECO:0000256" key="5">
    <source>
        <dbReference type="ARBA" id="ARBA00023229"/>
    </source>
</evidence>
<dbReference type="Proteomes" id="UP000569951">
    <property type="component" value="Unassembled WGS sequence"/>
</dbReference>
<protein>
    <recommendedName>
        <fullName evidence="3 7">2-C-methyl-D-erythritol 2,4-cyclodiphosphate synthase</fullName>
        <shortName evidence="7">MECDP-synthase</shortName>
        <shortName evidence="7">MECPP-synthase</shortName>
        <shortName evidence="7">MECPS</shortName>
        <ecNumber evidence="3 7">4.6.1.12</ecNumber>
    </recommendedName>
</protein>
<keyword evidence="11" id="KW-1185">Reference proteome</keyword>
<reference evidence="10 11" key="1">
    <citation type="submission" date="2020-08" db="EMBL/GenBank/DDBJ databases">
        <title>Genomic Encyclopedia of Type Strains, Phase IV (KMG-IV): sequencing the most valuable type-strain genomes for metagenomic binning, comparative biology and taxonomic classification.</title>
        <authorList>
            <person name="Goeker M."/>
        </authorList>
    </citation>
    <scope>NUCLEOTIDE SEQUENCE [LARGE SCALE GENOMIC DNA]</scope>
    <source>
        <strain evidence="10 11">DSM 21458</strain>
    </source>
</reference>
<evidence type="ECO:0000313" key="11">
    <source>
        <dbReference type="Proteomes" id="UP000569951"/>
    </source>
</evidence>
<evidence type="ECO:0000256" key="6">
    <source>
        <dbReference type="ARBA" id="ARBA00023239"/>
    </source>
</evidence>
<dbReference type="CDD" id="cd00554">
    <property type="entry name" value="MECDP_synthase"/>
    <property type="match status" value="1"/>
</dbReference>
<evidence type="ECO:0000256" key="3">
    <source>
        <dbReference type="ARBA" id="ARBA00012579"/>
    </source>
</evidence>
<dbReference type="GO" id="GO:0019288">
    <property type="term" value="P:isopentenyl diphosphate biosynthetic process, methylerythritol 4-phosphate pathway"/>
    <property type="evidence" value="ECO:0007669"/>
    <property type="project" value="UniProtKB-UniRule"/>
</dbReference>
<comment type="caution">
    <text evidence="7">Lacks conserved residue(s) required for the propagation of feature annotation.</text>
</comment>
<name>A0A841I0S0_9DEIO</name>
<feature type="site" description="Transition state stabilizer" evidence="7">
    <location>
        <position position="137"/>
    </location>
</feature>
<dbReference type="PANTHER" id="PTHR43181:SF1">
    <property type="entry name" value="2-C-METHYL-D-ERYTHRITOL 2,4-CYCLODIPHOSPHATE SYNTHASE, CHLOROPLASTIC"/>
    <property type="match status" value="1"/>
</dbReference>
<feature type="binding site" evidence="7">
    <location>
        <position position="13"/>
    </location>
    <ligand>
        <name>a divalent metal cation</name>
        <dbReference type="ChEBI" id="CHEBI:60240"/>
    </ligand>
</feature>
<dbReference type="InterPro" id="IPR036571">
    <property type="entry name" value="MECDP_synthase_sf"/>
</dbReference>
<evidence type="ECO:0000256" key="8">
    <source>
        <dbReference type="RuleBase" id="RU004395"/>
    </source>
</evidence>
<dbReference type="InterPro" id="IPR020555">
    <property type="entry name" value="MECDP_synthase_CS"/>
</dbReference>
<dbReference type="GO" id="GO:0008685">
    <property type="term" value="F:2-C-methyl-D-erythritol 2,4-cyclodiphosphate synthase activity"/>
    <property type="evidence" value="ECO:0007669"/>
    <property type="project" value="UniProtKB-UniRule"/>
</dbReference>
<comment type="caution">
    <text evidence="10">The sequence shown here is derived from an EMBL/GenBank/DDBJ whole genome shotgun (WGS) entry which is preliminary data.</text>
</comment>
<sequence length="158" mass="16469">MLDYRIGYGEDAHRLEVGRRLVLGGVEIAGSPHGSVAHSDGDALLHAVADALLSGLALGDIGQLFPDTAPENAGLDSARILEEALRQVRAKGYAPLNVAVVVTLDRPKLGPLRARIAARVAELLGLPADQVGVSFKTSEGLAPAHVQARSTVLLGRMA</sequence>
<keyword evidence="5 7" id="KW-0414">Isoprene biosynthesis</keyword>
<feature type="domain" description="2-C-methyl-D-erythritol 2,4-cyclodiphosphate synthase" evidence="9">
    <location>
        <begin position="5"/>
        <end position="153"/>
    </location>
</feature>
<evidence type="ECO:0000256" key="7">
    <source>
        <dbReference type="HAMAP-Rule" id="MF_00107"/>
    </source>
</evidence>
<keyword evidence="4 7" id="KW-0479">Metal-binding</keyword>
<comment type="function">
    <text evidence="7">Involved in the biosynthesis of isopentenyl diphosphate (IPP) and dimethylallyl diphosphate (DMAPP), two major building blocks of isoprenoid compounds. Catalyzes the conversion of 4-diphosphocytidyl-2-C-methyl-D-erythritol 2-phosphate (CDP-ME2P) to 2-C-methyl-D-erythritol 2,4-cyclodiphosphate (ME-CPP) with a corresponding release of cytidine 5-monophosphate (CMP).</text>
</comment>
<comment type="pathway">
    <text evidence="2 7">Isoprenoid biosynthesis; isopentenyl diphosphate biosynthesis via DXP pathway; isopentenyl diphosphate from 1-deoxy-D-xylulose 5-phosphate: step 4/6.</text>
</comment>
<dbReference type="SUPFAM" id="SSF69765">
    <property type="entry name" value="IpsF-like"/>
    <property type="match status" value="1"/>
</dbReference>
<dbReference type="RefSeq" id="WP_183987370.1">
    <property type="nucleotide sequence ID" value="NZ_JACHHG010000007.1"/>
</dbReference>
<feature type="binding site" evidence="7">
    <location>
        <position position="46"/>
    </location>
    <ligand>
        <name>a divalent metal cation</name>
        <dbReference type="ChEBI" id="CHEBI:60240"/>
    </ligand>
</feature>
<feature type="binding site" evidence="7">
    <location>
        <begin position="38"/>
        <end position="39"/>
    </location>
    <ligand>
        <name>4-CDP-2-C-methyl-D-erythritol 2-phosphate</name>
        <dbReference type="ChEBI" id="CHEBI:57919"/>
    </ligand>
</feature>
<accession>A0A841I0S0</accession>
<dbReference type="InterPro" id="IPR003526">
    <property type="entry name" value="MECDP_synthase"/>
</dbReference>
<comment type="catalytic activity">
    <reaction evidence="1 7 8">
        <text>4-CDP-2-C-methyl-D-erythritol 2-phosphate = 2-C-methyl-D-erythritol 2,4-cyclic diphosphate + CMP</text>
        <dbReference type="Rhea" id="RHEA:23864"/>
        <dbReference type="ChEBI" id="CHEBI:57919"/>
        <dbReference type="ChEBI" id="CHEBI:58483"/>
        <dbReference type="ChEBI" id="CHEBI:60377"/>
        <dbReference type="EC" id="4.6.1.12"/>
    </reaction>
</comment>
<dbReference type="Gene3D" id="3.30.1330.50">
    <property type="entry name" value="2-C-methyl-D-erythritol 2,4-cyclodiphosphate synthase"/>
    <property type="match status" value="1"/>
</dbReference>
<dbReference type="GO" id="GO:0046872">
    <property type="term" value="F:metal ion binding"/>
    <property type="evidence" value="ECO:0007669"/>
    <property type="project" value="UniProtKB-KW"/>
</dbReference>
<gene>
    <name evidence="7" type="primary">ispF</name>
    <name evidence="10" type="ORF">HNR42_002131</name>
</gene>
<organism evidence="10 11">
    <name type="scientific">Deinobacterium chartae</name>
    <dbReference type="NCBI Taxonomy" id="521158"/>
    <lineage>
        <taxon>Bacteria</taxon>
        <taxon>Thermotogati</taxon>
        <taxon>Deinococcota</taxon>
        <taxon>Deinococci</taxon>
        <taxon>Deinococcales</taxon>
        <taxon>Deinococcaceae</taxon>
        <taxon>Deinobacterium</taxon>
    </lineage>
</organism>
<dbReference type="HAMAP" id="MF_00107">
    <property type="entry name" value="IspF"/>
    <property type="match status" value="1"/>
</dbReference>
<dbReference type="GO" id="GO:0016114">
    <property type="term" value="P:terpenoid biosynthetic process"/>
    <property type="evidence" value="ECO:0007669"/>
    <property type="project" value="InterPro"/>
</dbReference>
<feature type="binding site" evidence="7">
    <location>
        <begin position="60"/>
        <end position="62"/>
    </location>
    <ligand>
        <name>4-CDP-2-C-methyl-D-erythritol 2-phosphate</name>
        <dbReference type="ChEBI" id="CHEBI:57919"/>
    </ligand>
</feature>
<keyword evidence="6 7" id="KW-0456">Lyase</keyword>
<feature type="site" description="Transition state stabilizer" evidence="7">
    <location>
        <position position="38"/>
    </location>
</feature>
<dbReference type="EMBL" id="JACHHG010000007">
    <property type="protein sequence ID" value="MBB6098696.1"/>
    <property type="molecule type" value="Genomic_DNA"/>
</dbReference>
<comment type="similarity">
    <text evidence="7 8">Belongs to the IspF family.</text>
</comment>